<protein>
    <submittedName>
        <fullName evidence="7">Membrane protein</fullName>
    </submittedName>
</protein>
<dbReference type="Pfam" id="PF00691">
    <property type="entry name" value="OmpA"/>
    <property type="match status" value="1"/>
</dbReference>
<dbReference type="InterPro" id="IPR006664">
    <property type="entry name" value="OMP_bac"/>
</dbReference>
<reference evidence="7 8" key="1">
    <citation type="journal article" date="2014" name="BMC Genomics">
        <title>A genomic perspective on a new bacterial genus and species from the Alcaligenaceae family, Basilea psittacipulmonis.</title>
        <authorList>
            <person name="Whiteson K.L."/>
            <person name="Hernandez D."/>
            <person name="Lazarevic V."/>
            <person name="Gaia N."/>
            <person name="Farinelli L."/>
            <person name="Francois P."/>
            <person name="Pilo P."/>
            <person name="Frey J."/>
            <person name="Schrenzel J."/>
        </authorList>
    </citation>
    <scope>NUCLEOTIDE SEQUENCE [LARGE SCALE GENOMIC DNA]</scope>
    <source>
        <strain evidence="7 8">DSM 24701</strain>
    </source>
</reference>
<dbReference type="InterPro" id="IPR006690">
    <property type="entry name" value="OMPA-like_CS"/>
</dbReference>
<evidence type="ECO:0000256" key="3">
    <source>
        <dbReference type="ARBA" id="ARBA00023237"/>
    </source>
</evidence>
<dbReference type="InterPro" id="IPR050330">
    <property type="entry name" value="Bact_OuterMem_StrucFunc"/>
</dbReference>
<keyword evidence="2 4" id="KW-0472">Membrane</keyword>
<evidence type="ECO:0000256" key="4">
    <source>
        <dbReference type="PROSITE-ProRule" id="PRU00473"/>
    </source>
</evidence>
<evidence type="ECO:0000313" key="7">
    <source>
        <dbReference type="EMBL" id="AIL32921.1"/>
    </source>
</evidence>
<dbReference type="PROSITE" id="PS01068">
    <property type="entry name" value="OMPA_1"/>
    <property type="match status" value="1"/>
</dbReference>
<dbReference type="InterPro" id="IPR036737">
    <property type="entry name" value="OmpA-like_sf"/>
</dbReference>
<evidence type="ECO:0000313" key="8">
    <source>
        <dbReference type="Proteomes" id="UP000028945"/>
    </source>
</evidence>
<dbReference type="Gene3D" id="3.30.1330.60">
    <property type="entry name" value="OmpA-like domain"/>
    <property type="match status" value="1"/>
</dbReference>
<dbReference type="PANTHER" id="PTHR30329">
    <property type="entry name" value="STATOR ELEMENT OF FLAGELLAR MOTOR COMPLEX"/>
    <property type="match status" value="1"/>
</dbReference>
<dbReference type="OrthoDB" id="1149075at2"/>
<feature type="chain" id="PRO_5001717511" evidence="5">
    <location>
        <begin position="23"/>
        <end position="179"/>
    </location>
</feature>
<dbReference type="HOGENOM" id="CLU_016890_5_0_4"/>
<dbReference type="RefSeq" id="WP_038500178.1">
    <property type="nucleotide sequence ID" value="NZ_AFWK01000016.1"/>
</dbReference>
<dbReference type="KEGG" id="bpsi:IX83_05965"/>
<dbReference type="SUPFAM" id="SSF103088">
    <property type="entry name" value="OmpA-like"/>
    <property type="match status" value="1"/>
</dbReference>
<comment type="subcellular location">
    <subcellularLocation>
        <location evidence="1">Cell outer membrane</location>
    </subcellularLocation>
</comment>
<feature type="signal peptide" evidence="5">
    <location>
        <begin position="1"/>
        <end position="22"/>
    </location>
</feature>
<evidence type="ECO:0000256" key="5">
    <source>
        <dbReference type="SAM" id="SignalP"/>
    </source>
</evidence>
<dbReference type="AlphaFoldDB" id="A0A077DFI2"/>
<name>A0A077DFI2_9BURK</name>
<sequence length="179" mass="18717">MKLTSKITLALAVAAASTVASASDNWTNSSGQVWRNTTGLCWQNNFWTPATAAAECGAVQEVTADKITLSADAFFNFDKAVLKPAGEEVLTKLAAQLKNLKLESAIATGYTDSVGSEAYNLALSERRAKAVKAFLVAQGVPADQIVTIGKGEADPAASNATAEGRAKNRRVVLDIVASK</sequence>
<proteinExistence type="predicted"/>
<dbReference type="GO" id="GO:0009279">
    <property type="term" value="C:cell outer membrane"/>
    <property type="evidence" value="ECO:0007669"/>
    <property type="project" value="UniProtKB-SubCell"/>
</dbReference>
<keyword evidence="3" id="KW-0998">Cell outer membrane</keyword>
<dbReference type="eggNOG" id="COG2885">
    <property type="taxonomic scope" value="Bacteria"/>
</dbReference>
<dbReference type="InterPro" id="IPR006665">
    <property type="entry name" value="OmpA-like"/>
</dbReference>
<keyword evidence="8" id="KW-1185">Reference proteome</keyword>
<evidence type="ECO:0000256" key="2">
    <source>
        <dbReference type="ARBA" id="ARBA00023136"/>
    </source>
</evidence>
<dbReference type="PRINTS" id="PR01023">
    <property type="entry name" value="NAFLGMOTY"/>
</dbReference>
<feature type="domain" description="OmpA-like" evidence="6">
    <location>
        <begin position="62"/>
        <end position="179"/>
    </location>
</feature>
<dbReference type="Proteomes" id="UP000028945">
    <property type="component" value="Chromosome"/>
</dbReference>
<dbReference type="CDD" id="cd07185">
    <property type="entry name" value="OmpA_C-like"/>
    <property type="match status" value="1"/>
</dbReference>
<accession>A0A077DFI2</accession>
<dbReference type="PANTHER" id="PTHR30329:SF21">
    <property type="entry name" value="LIPOPROTEIN YIAD-RELATED"/>
    <property type="match status" value="1"/>
</dbReference>
<evidence type="ECO:0000259" key="6">
    <source>
        <dbReference type="PROSITE" id="PS51123"/>
    </source>
</evidence>
<dbReference type="PROSITE" id="PS51123">
    <property type="entry name" value="OMPA_2"/>
    <property type="match status" value="1"/>
</dbReference>
<dbReference type="NCBIfam" id="NF045787">
    <property type="entry name" value="OmpABordt"/>
    <property type="match status" value="1"/>
</dbReference>
<dbReference type="STRING" id="1072685.IX83_05965"/>
<dbReference type="EMBL" id="CP009238">
    <property type="protein sequence ID" value="AIL32921.1"/>
    <property type="molecule type" value="Genomic_DNA"/>
</dbReference>
<evidence type="ECO:0000256" key="1">
    <source>
        <dbReference type="ARBA" id="ARBA00004442"/>
    </source>
</evidence>
<organism evidence="7 8">
    <name type="scientific">Basilea psittacipulmonis DSM 24701</name>
    <dbReference type="NCBI Taxonomy" id="1072685"/>
    <lineage>
        <taxon>Bacteria</taxon>
        <taxon>Pseudomonadati</taxon>
        <taxon>Pseudomonadota</taxon>
        <taxon>Betaproteobacteria</taxon>
        <taxon>Burkholderiales</taxon>
        <taxon>Alcaligenaceae</taxon>
        <taxon>Basilea</taxon>
    </lineage>
</organism>
<gene>
    <name evidence="7" type="ORF">IX83_05965</name>
</gene>
<keyword evidence="5" id="KW-0732">Signal</keyword>
<dbReference type="PRINTS" id="PR01021">
    <property type="entry name" value="OMPADOMAIN"/>
</dbReference>